<feature type="domain" description="Zn(2)-C6 fungal-type" evidence="5">
    <location>
        <begin position="10"/>
        <end position="39"/>
    </location>
</feature>
<sequence>IVRGRYATNACTNCRKKHLKCSQEATCTNCGLHNLECVYIKPVKKRGPRTVNKSTYVFESNFGGAANIEQEHILTSTEHQFDNSAFSYVNEASQPTQSDFFLNQEYIEAIYAMPNNNTPINFSSIFLPNNYSSSSIASNLDYLFGPF</sequence>
<dbReference type="GO" id="GO:0008270">
    <property type="term" value="F:zinc ion binding"/>
    <property type="evidence" value="ECO:0007669"/>
    <property type="project" value="InterPro"/>
</dbReference>
<reference evidence="6" key="1">
    <citation type="submission" date="2021-06" db="EMBL/GenBank/DDBJ databases">
        <authorList>
            <person name="Kallberg Y."/>
            <person name="Tangrot J."/>
            <person name="Rosling A."/>
        </authorList>
    </citation>
    <scope>NUCLEOTIDE SEQUENCE</scope>
    <source>
        <strain evidence="6">MA453B</strain>
    </source>
</reference>
<dbReference type="SMART" id="SM00066">
    <property type="entry name" value="GAL4"/>
    <property type="match status" value="1"/>
</dbReference>
<feature type="non-terminal residue" evidence="6">
    <location>
        <position position="147"/>
    </location>
</feature>
<dbReference type="CDD" id="cd00067">
    <property type="entry name" value="GAL4"/>
    <property type="match status" value="1"/>
</dbReference>
<dbReference type="GO" id="GO:0003677">
    <property type="term" value="F:DNA binding"/>
    <property type="evidence" value="ECO:0007669"/>
    <property type="project" value="UniProtKB-KW"/>
</dbReference>
<comment type="subcellular location">
    <subcellularLocation>
        <location evidence="1">Nucleus</location>
    </subcellularLocation>
</comment>
<name>A0A9N9NZD3_9GLOM</name>
<evidence type="ECO:0000259" key="5">
    <source>
        <dbReference type="PROSITE" id="PS50048"/>
    </source>
</evidence>
<evidence type="ECO:0000313" key="6">
    <source>
        <dbReference type="EMBL" id="CAG8775042.1"/>
    </source>
</evidence>
<dbReference type="OrthoDB" id="2123952at2759"/>
<dbReference type="SUPFAM" id="SSF57701">
    <property type="entry name" value="Zn2/Cys6 DNA-binding domain"/>
    <property type="match status" value="1"/>
</dbReference>
<evidence type="ECO:0000256" key="1">
    <source>
        <dbReference type="ARBA" id="ARBA00004123"/>
    </source>
</evidence>
<proteinExistence type="predicted"/>
<dbReference type="AlphaFoldDB" id="A0A9N9NZD3"/>
<keyword evidence="3" id="KW-0238">DNA-binding</keyword>
<gene>
    <name evidence="6" type="ORF">DERYTH_LOCUS19065</name>
</gene>
<evidence type="ECO:0000256" key="2">
    <source>
        <dbReference type="ARBA" id="ARBA00022723"/>
    </source>
</evidence>
<dbReference type="Pfam" id="PF00172">
    <property type="entry name" value="Zn_clus"/>
    <property type="match status" value="1"/>
</dbReference>
<dbReference type="InterPro" id="IPR050987">
    <property type="entry name" value="AtrR-like"/>
</dbReference>
<protein>
    <submittedName>
        <fullName evidence="6">46_t:CDS:1</fullName>
    </submittedName>
</protein>
<dbReference type="PROSITE" id="PS00463">
    <property type="entry name" value="ZN2_CY6_FUNGAL_1"/>
    <property type="match status" value="1"/>
</dbReference>
<dbReference type="InterPro" id="IPR001138">
    <property type="entry name" value="Zn2Cys6_DnaBD"/>
</dbReference>
<dbReference type="InterPro" id="IPR036864">
    <property type="entry name" value="Zn2-C6_fun-type_DNA-bd_sf"/>
</dbReference>
<comment type="caution">
    <text evidence="6">The sequence shown here is derived from an EMBL/GenBank/DDBJ whole genome shotgun (WGS) entry which is preliminary data.</text>
</comment>
<keyword evidence="4" id="KW-0539">Nucleus</keyword>
<accession>A0A9N9NZD3</accession>
<dbReference type="PROSITE" id="PS50048">
    <property type="entry name" value="ZN2_CY6_FUNGAL_2"/>
    <property type="match status" value="1"/>
</dbReference>
<dbReference type="PANTHER" id="PTHR46910">
    <property type="entry name" value="TRANSCRIPTION FACTOR PDR1"/>
    <property type="match status" value="1"/>
</dbReference>
<dbReference type="GO" id="GO:0005634">
    <property type="term" value="C:nucleus"/>
    <property type="evidence" value="ECO:0007669"/>
    <property type="project" value="UniProtKB-SubCell"/>
</dbReference>
<dbReference type="Gene3D" id="4.10.240.10">
    <property type="entry name" value="Zn(2)-C6 fungal-type DNA-binding domain"/>
    <property type="match status" value="1"/>
</dbReference>
<keyword evidence="7" id="KW-1185">Reference proteome</keyword>
<evidence type="ECO:0000256" key="4">
    <source>
        <dbReference type="ARBA" id="ARBA00023242"/>
    </source>
</evidence>
<dbReference type="EMBL" id="CAJVPY010020305">
    <property type="protein sequence ID" value="CAG8775042.1"/>
    <property type="molecule type" value="Genomic_DNA"/>
</dbReference>
<organism evidence="6 7">
    <name type="scientific">Dentiscutata erythropus</name>
    <dbReference type="NCBI Taxonomy" id="1348616"/>
    <lineage>
        <taxon>Eukaryota</taxon>
        <taxon>Fungi</taxon>
        <taxon>Fungi incertae sedis</taxon>
        <taxon>Mucoromycota</taxon>
        <taxon>Glomeromycotina</taxon>
        <taxon>Glomeromycetes</taxon>
        <taxon>Diversisporales</taxon>
        <taxon>Gigasporaceae</taxon>
        <taxon>Dentiscutata</taxon>
    </lineage>
</organism>
<keyword evidence="2" id="KW-0479">Metal-binding</keyword>
<dbReference type="GO" id="GO:0000981">
    <property type="term" value="F:DNA-binding transcription factor activity, RNA polymerase II-specific"/>
    <property type="evidence" value="ECO:0007669"/>
    <property type="project" value="InterPro"/>
</dbReference>
<dbReference type="Proteomes" id="UP000789405">
    <property type="component" value="Unassembled WGS sequence"/>
</dbReference>
<evidence type="ECO:0000256" key="3">
    <source>
        <dbReference type="ARBA" id="ARBA00023125"/>
    </source>
</evidence>
<evidence type="ECO:0000313" key="7">
    <source>
        <dbReference type="Proteomes" id="UP000789405"/>
    </source>
</evidence>
<dbReference type="PANTHER" id="PTHR46910:SF3">
    <property type="entry name" value="HALOTOLERANCE PROTEIN 9-RELATED"/>
    <property type="match status" value="1"/>
</dbReference>